<dbReference type="OrthoDB" id="9794403at2"/>
<protein>
    <submittedName>
        <fullName evidence="1">Transposase</fullName>
    </submittedName>
</protein>
<dbReference type="RefSeq" id="WP_143393622.1">
    <property type="nucleotide sequence ID" value="NZ_NIDE01000014.1"/>
</dbReference>
<sequence>MERYRFHSDGALFYVTFSVVDWLPIFVSEAACKIVTDSLNFCHHQKGLRINAYVIMPTHLHAILFHADFQAEPLEQVVTDFRKFTGHKLADFCAQHMPASFHTVLSERAGSDRERRLWQPTRHPVQIETDTFWQVKLDYLHQNPVRKGLVREAEHWRFSSASYWASGGETDNDVLLSEIVW</sequence>
<dbReference type="PANTHER" id="PTHR36966">
    <property type="entry name" value="REP-ASSOCIATED TYROSINE TRANSPOSASE"/>
    <property type="match status" value="1"/>
</dbReference>
<comment type="caution">
    <text evidence="1">The sequence shown here is derived from an EMBL/GenBank/DDBJ whole genome shotgun (WGS) entry which is preliminary data.</text>
</comment>
<keyword evidence="2" id="KW-1185">Reference proteome</keyword>
<dbReference type="PANTHER" id="PTHR36966:SF1">
    <property type="entry name" value="REP-ASSOCIATED TYROSINE TRANSPOSASE"/>
    <property type="match status" value="1"/>
</dbReference>
<dbReference type="SUPFAM" id="SSF143422">
    <property type="entry name" value="Transposase IS200-like"/>
    <property type="match status" value="1"/>
</dbReference>
<gene>
    <name evidence="1" type="ORF">FRUB_06834</name>
</gene>
<dbReference type="InterPro" id="IPR052715">
    <property type="entry name" value="RAYT_transposase"/>
</dbReference>
<dbReference type="GO" id="GO:0006313">
    <property type="term" value="P:DNA transposition"/>
    <property type="evidence" value="ECO:0007669"/>
    <property type="project" value="InterPro"/>
</dbReference>
<evidence type="ECO:0000313" key="1">
    <source>
        <dbReference type="EMBL" id="OWK37714.1"/>
    </source>
</evidence>
<dbReference type="GO" id="GO:0043565">
    <property type="term" value="F:sequence-specific DNA binding"/>
    <property type="evidence" value="ECO:0007669"/>
    <property type="project" value="TreeGrafter"/>
</dbReference>
<accession>A0A225DDK0</accession>
<proteinExistence type="predicted"/>
<name>A0A225DDK0_9BACT</name>
<dbReference type="GO" id="GO:0004803">
    <property type="term" value="F:transposase activity"/>
    <property type="evidence" value="ECO:0007669"/>
    <property type="project" value="InterPro"/>
</dbReference>
<dbReference type="Proteomes" id="UP000214646">
    <property type="component" value="Unassembled WGS sequence"/>
</dbReference>
<dbReference type="Gene3D" id="3.30.70.1290">
    <property type="entry name" value="Transposase IS200-like"/>
    <property type="match status" value="1"/>
</dbReference>
<organism evidence="1 2">
    <name type="scientific">Fimbriiglobus ruber</name>
    <dbReference type="NCBI Taxonomy" id="1908690"/>
    <lineage>
        <taxon>Bacteria</taxon>
        <taxon>Pseudomonadati</taxon>
        <taxon>Planctomycetota</taxon>
        <taxon>Planctomycetia</taxon>
        <taxon>Gemmatales</taxon>
        <taxon>Gemmataceae</taxon>
        <taxon>Fimbriiglobus</taxon>
    </lineage>
</organism>
<reference evidence="2" key="1">
    <citation type="submission" date="2017-06" db="EMBL/GenBank/DDBJ databases">
        <title>Genome analysis of Fimbriiglobus ruber SP5, the first member of the order Planctomycetales with confirmed chitinolytic capability.</title>
        <authorList>
            <person name="Ravin N.V."/>
            <person name="Rakitin A.L."/>
            <person name="Ivanova A.A."/>
            <person name="Beletsky A.V."/>
            <person name="Kulichevskaya I.S."/>
            <person name="Mardanov A.V."/>
            <person name="Dedysh S.N."/>
        </authorList>
    </citation>
    <scope>NUCLEOTIDE SEQUENCE [LARGE SCALE GENOMIC DNA]</scope>
    <source>
        <strain evidence="2">SP5</strain>
    </source>
</reference>
<dbReference type="NCBIfam" id="NF047646">
    <property type="entry name" value="REP_Tyr_transpos"/>
    <property type="match status" value="1"/>
</dbReference>
<evidence type="ECO:0000313" key="2">
    <source>
        <dbReference type="Proteomes" id="UP000214646"/>
    </source>
</evidence>
<dbReference type="InterPro" id="IPR036515">
    <property type="entry name" value="Transposase_17_sf"/>
</dbReference>
<dbReference type="AlphaFoldDB" id="A0A225DDK0"/>
<dbReference type="EMBL" id="NIDE01000014">
    <property type="protein sequence ID" value="OWK37714.1"/>
    <property type="molecule type" value="Genomic_DNA"/>
</dbReference>